<keyword evidence="5" id="KW-0418">Kinase</keyword>
<dbReference type="AlphaFoldDB" id="A0AAD6LWD1"/>
<dbReference type="SUPFAM" id="SSF63999">
    <property type="entry name" value="Thiamin pyrophosphokinase, catalytic domain"/>
    <property type="match status" value="2"/>
</dbReference>
<keyword evidence="4" id="KW-0547">Nucleotide-binding</keyword>
<dbReference type="GO" id="GO:0004788">
    <property type="term" value="F:thiamine diphosphokinase activity"/>
    <property type="evidence" value="ECO:0007669"/>
    <property type="project" value="UniProtKB-EC"/>
</dbReference>
<keyword evidence="10" id="KW-1185">Reference proteome</keyword>
<dbReference type="EMBL" id="JAQIZT010000014">
    <property type="protein sequence ID" value="KAJ6972962.1"/>
    <property type="molecule type" value="Genomic_DNA"/>
</dbReference>
<dbReference type="GO" id="GO:0009229">
    <property type="term" value="P:thiamine diphosphate biosynthetic process"/>
    <property type="evidence" value="ECO:0007669"/>
    <property type="project" value="InterPro"/>
</dbReference>
<dbReference type="PANTHER" id="PTHR13622">
    <property type="entry name" value="THIAMIN PYROPHOSPHOKINASE"/>
    <property type="match status" value="1"/>
</dbReference>
<evidence type="ECO:0000256" key="7">
    <source>
        <dbReference type="ARBA" id="ARBA00025120"/>
    </source>
</evidence>
<accession>A0AAD6LWD1</accession>
<keyword evidence="6" id="KW-0067">ATP-binding</keyword>
<evidence type="ECO:0000256" key="4">
    <source>
        <dbReference type="ARBA" id="ARBA00022741"/>
    </source>
</evidence>
<dbReference type="GO" id="GO:0030975">
    <property type="term" value="F:thiamine binding"/>
    <property type="evidence" value="ECO:0007669"/>
    <property type="project" value="InterPro"/>
</dbReference>
<evidence type="ECO:0000256" key="3">
    <source>
        <dbReference type="ARBA" id="ARBA00022679"/>
    </source>
</evidence>
<dbReference type="InterPro" id="IPR007371">
    <property type="entry name" value="TPK_catalytic"/>
</dbReference>
<dbReference type="Pfam" id="PF04263">
    <property type="entry name" value="TPK_catalytic"/>
    <property type="match status" value="1"/>
</dbReference>
<proteinExistence type="predicted"/>
<dbReference type="InterPro" id="IPR006282">
    <property type="entry name" value="Thi_PPkinase"/>
</dbReference>
<evidence type="ECO:0000256" key="5">
    <source>
        <dbReference type="ARBA" id="ARBA00022777"/>
    </source>
</evidence>
<dbReference type="InterPro" id="IPR007373">
    <property type="entry name" value="Thiamin_PyroPKinase_B1-bd"/>
</dbReference>
<dbReference type="GO" id="GO:0005524">
    <property type="term" value="F:ATP binding"/>
    <property type="evidence" value="ECO:0007669"/>
    <property type="project" value="UniProtKB-KW"/>
</dbReference>
<evidence type="ECO:0000259" key="8">
    <source>
        <dbReference type="SMART" id="SM00983"/>
    </source>
</evidence>
<dbReference type="GO" id="GO:0006772">
    <property type="term" value="P:thiamine metabolic process"/>
    <property type="evidence" value="ECO:0007669"/>
    <property type="project" value="InterPro"/>
</dbReference>
<evidence type="ECO:0000256" key="1">
    <source>
        <dbReference type="ARBA" id="ARBA00004514"/>
    </source>
</evidence>
<dbReference type="SUPFAM" id="SSF63862">
    <property type="entry name" value="Thiamin pyrophosphokinase, substrate-binding domain"/>
    <property type="match status" value="1"/>
</dbReference>
<dbReference type="PANTHER" id="PTHR13622:SF8">
    <property type="entry name" value="THIAMIN PYROPHOSPHOKINASE 1"/>
    <property type="match status" value="1"/>
</dbReference>
<name>A0AAD6LWD1_9ROSI</name>
<dbReference type="GO" id="GO:0016301">
    <property type="term" value="F:kinase activity"/>
    <property type="evidence" value="ECO:0007669"/>
    <property type="project" value="UniProtKB-KW"/>
</dbReference>
<sequence length="346" mass="38784">MEVMTHSSTFLLPSNHHSSSVTYALVVLNRPLPRFTPLLWNHAQVRVCADGGANRVFDEMPLLFPSDDALDVRQRKEYVFVRNDLPLKMFEGLLRPNSKFYIGLARQFMKAAVRADKSEHLIPTSSFNQVQAGHNQRRHGLSSDRSTGLLYQPGNSVSLPHLYHSSIIRMFSFYSSESNLVQILLFASKMQGTRVVDESHDQDTTDLHKCVAYIRDLTPNSDKSNLCILVAGALGGRFDHEAGNMNVLYRFSTMRLILLSDDCLIYLLPSTHLHEIYIQSSVEGPHCGLIPIGMPSGSTTTTGLQWDLNNTEMRFGDVVSTSNLVRGEKITVQSSSDLLWTISIKV</sequence>
<dbReference type="InterPro" id="IPR036759">
    <property type="entry name" value="TPK_catalytic_sf"/>
</dbReference>
<reference evidence="9" key="1">
    <citation type="journal article" date="2023" name="Mol. Ecol. Resour.">
        <title>Chromosome-level genome assembly of a triploid poplar Populus alba 'Berolinensis'.</title>
        <authorList>
            <person name="Chen S."/>
            <person name="Yu Y."/>
            <person name="Wang X."/>
            <person name="Wang S."/>
            <person name="Zhang T."/>
            <person name="Zhou Y."/>
            <person name="He R."/>
            <person name="Meng N."/>
            <person name="Wang Y."/>
            <person name="Liu W."/>
            <person name="Liu Z."/>
            <person name="Liu J."/>
            <person name="Guo Q."/>
            <person name="Huang H."/>
            <person name="Sederoff R.R."/>
            <person name="Wang G."/>
            <person name="Qu G."/>
            <person name="Chen S."/>
        </authorList>
    </citation>
    <scope>NUCLEOTIDE SEQUENCE</scope>
    <source>
        <strain evidence="9">SC-2020</strain>
    </source>
</reference>
<dbReference type="SMART" id="SM00983">
    <property type="entry name" value="TPK_B1_binding"/>
    <property type="match status" value="1"/>
</dbReference>
<evidence type="ECO:0000256" key="6">
    <source>
        <dbReference type="ARBA" id="ARBA00022840"/>
    </source>
</evidence>
<keyword evidence="3" id="KW-0808">Transferase</keyword>
<protein>
    <recommendedName>
        <fullName evidence="2">thiamine diphosphokinase</fullName>
        <ecNumber evidence="2">2.7.6.2</ecNumber>
    </recommendedName>
</protein>
<dbReference type="Pfam" id="PF04265">
    <property type="entry name" value="TPK_B1_binding"/>
    <property type="match status" value="1"/>
</dbReference>
<dbReference type="NCBIfam" id="TIGR01378">
    <property type="entry name" value="thi_PPkinase"/>
    <property type="match status" value="1"/>
</dbReference>
<dbReference type="Gene3D" id="3.40.50.10240">
    <property type="entry name" value="Thiamin pyrophosphokinase, catalytic domain"/>
    <property type="match status" value="2"/>
</dbReference>
<dbReference type="Proteomes" id="UP001164929">
    <property type="component" value="Chromosome 14"/>
</dbReference>
<comment type="caution">
    <text evidence="9">The sequence shown here is derived from an EMBL/GenBank/DDBJ whole genome shotgun (WGS) entry which is preliminary data.</text>
</comment>
<evidence type="ECO:0000313" key="10">
    <source>
        <dbReference type="Proteomes" id="UP001164929"/>
    </source>
</evidence>
<organism evidence="9 10">
    <name type="scientific">Populus alba x Populus x berolinensis</name>
    <dbReference type="NCBI Taxonomy" id="444605"/>
    <lineage>
        <taxon>Eukaryota</taxon>
        <taxon>Viridiplantae</taxon>
        <taxon>Streptophyta</taxon>
        <taxon>Embryophyta</taxon>
        <taxon>Tracheophyta</taxon>
        <taxon>Spermatophyta</taxon>
        <taxon>Magnoliopsida</taxon>
        <taxon>eudicotyledons</taxon>
        <taxon>Gunneridae</taxon>
        <taxon>Pentapetalae</taxon>
        <taxon>rosids</taxon>
        <taxon>fabids</taxon>
        <taxon>Malpighiales</taxon>
        <taxon>Salicaceae</taxon>
        <taxon>Saliceae</taxon>
        <taxon>Populus</taxon>
    </lineage>
</organism>
<evidence type="ECO:0000256" key="2">
    <source>
        <dbReference type="ARBA" id="ARBA00013245"/>
    </source>
</evidence>
<dbReference type="GO" id="GO:0005829">
    <property type="term" value="C:cytosol"/>
    <property type="evidence" value="ECO:0007669"/>
    <property type="project" value="UniProtKB-SubCell"/>
</dbReference>
<dbReference type="CDD" id="cd07995">
    <property type="entry name" value="TPK"/>
    <property type="match status" value="1"/>
</dbReference>
<dbReference type="EC" id="2.7.6.2" evidence="2"/>
<comment type="subcellular location">
    <subcellularLocation>
        <location evidence="1">Cytoplasm</location>
        <location evidence="1">Cytosol</location>
    </subcellularLocation>
</comment>
<evidence type="ECO:0000313" key="9">
    <source>
        <dbReference type="EMBL" id="KAJ6972962.1"/>
    </source>
</evidence>
<feature type="domain" description="Thiamin pyrophosphokinase thiamin-binding" evidence="8">
    <location>
        <begin position="272"/>
        <end position="339"/>
    </location>
</feature>
<gene>
    <name evidence="9" type="ORF">NC653_033332</name>
</gene>
<comment type="function">
    <text evidence="7">Catalyzes the phosphorylation of thiamine to thiamine pyrophosphate (TPP). TPP is an active cofactor for enzymes involved in glycolysis and energy production. Plant leaves require high levels of TPP for photosynthesis and carbohydrate metabolism.</text>
</comment>
<dbReference type="InterPro" id="IPR036371">
    <property type="entry name" value="TPK_B1-bd_sf"/>
</dbReference>